<evidence type="ECO:0000313" key="3">
    <source>
        <dbReference type="Proteomes" id="UP000765509"/>
    </source>
</evidence>
<dbReference type="EMBL" id="AVOT02046223">
    <property type="protein sequence ID" value="MBW0541543.1"/>
    <property type="molecule type" value="Genomic_DNA"/>
</dbReference>
<evidence type="ECO:0000313" key="2">
    <source>
        <dbReference type="EMBL" id="MBW0541543.1"/>
    </source>
</evidence>
<dbReference type="Proteomes" id="UP000765509">
    <property type="component" value="Unassembled WGS sequence"/>
</dbReference>
<sequence length="110" mass="12526">MDHFPAHSLWHPPEATRSAEFNLSPHLKGNSSTPPCTPYSRLQEWCIYGIIYHYAQFLLSNSMVTISEPNHTFPDQGPKGPTPILKEDFLTHQSGNPWQQSEDHSRIPTT</sequence>
<comment type="caution">
    <text evidence="2">The sequence shown here is derived from an EMBL/GenBank/DDBJ whole genome shotgun (WGS) entry which is preliminary data.</text>
</comment>
<evidence type="ECO:0000256" key="1">
    <source>
        <dbReference type="SAM" id="MobiDB-lite"/>
    </source>
</evidence>
<feature type="compositionally biased region" description="Basic and acidic residues" evidence="1">
    <location>
        <begin position="101"/>
        <end position="110"/>
    </location>
</feature>
<accession>A0A9Q3FPH9</accession>
<gene>
    <name evidence="2" type="ORF">O181_081258</name>
</gene>
<reference evidence="2" key="1">
    <citation type="submission" date="2021-03" db="EMBL/GenBank/DDBJ databases">
        <title>Draft genome sequence of rust myrtle Austropuccinia psidii MF-1, a brazilian biotype.</title>
        <authorList>
            <person name="Quecine M.C."/>
            <person name="Pachon D.M.R."/>
            <person name="Bonatelli M.L."/>
            <person name="Correr F.H."/>
            <person name="Franceschini L.M."/>
            <person name="Leite T.F."/>
            <person name="Margarido G.R.A."/>
            <person name="Almeida C.A."/>
            <person name="Ferrarezi J.A."/>
            <person name="Labate C.A."/>
        </authorList>
    </citation>
    <scope>NUCLEOTIDE SEQUENCE</scope>
    <source>
        <strain evidence="2">MF-1</strain>
    </source>
</reference>
<feature type="compositionally biased region" description="Polar residues" evidence="1">
    <location>
        <begin position="91"/>
        <end position="100"/>
    </location>
</feature>
<organism evidence="2 3">
    <name type="scientific">Austropuccinia psidii MF-1</name>
    <dbReference type="NCBI Taxonomy" id="1389203"/>
    <lineage>
        <taxon>Eukaryota</taxon>
        <taxon>Fungi</taxon>
        <taxon>Dikarya</taxon>
        <taxon>Basidiomycota</taxon>
        <taxon>Pucciniomycotina</taxon>
        <taxon>Pucciniomycetes</taxon>
        <taxon>Pucciniales</taxon>
        <taxon>Sphaerophragmiaceae</taxon>
        <taxon>Austropuccinia</taxon>
    </lineage>
</organism>
<proteinExistence type="predicted"/>
<feature type="region of interest" description="Disordered" evidence="1">
    <location>
        <begin position="68"/>
        <end position="110"/>
    </location>
</feature>
<protein>
    <submittedName>
        <fullName evidence="2">Uncharacterized protein</fullName>
    </submittedName>
</protein>
<keyword evidence="3" id="KW-1185">Reference proteome</keyword>
<name>A0A9Q3FPH9_9BASI</name>
<dbReference type="AlphaFoldDB" id="A0A9Q3FPH9"/>